<gene>
    <name evidence="2" type="ORF">HAP48_041260</name>
    <name evidence="3" type="ORF">WDK88_04355</name>
</gene>
<evidence type="ECO:0000313" key="4">
    <source>
        <dbReference type="Proteomes" id="UP001432046"/>
    </source>
</evidence>
<reference evidence="3" key="2">
    <citation type="journal article" date="2021" name="Int. J. Syst. Evol. Microbiol.">
        <title>Bradyrhizobium septentrionale sp. nov. (sv. septentrionale) and Bradyrhizobium quebecense sp. nov. (sv. septentrionale) associated with legumes native to Canada possess rearranged symbiosis genes and numerous insertion sequences.</title>
        <authorList>
            <person name="Bromfield E.S.P."/>
            <person name="Cloutier S."/>
        </authorList>
    </citation>
    <scope>NUCLEOTIDE SEQUENCE</scope>
    <source>
        <strain evidence="3">5S5</strain>
    </source>
</reference>
<dbReference type="InterPro" id="IPR014347">
    <property type="entry name" value="Tautomerase/MIF_sf"/>
</dbReference>
<evidence type="ECO:0000313" key="2">
    <source>
        <dbReference type="EMBL" id="NVI49174.1"/>
    </source>
</evidence>
<accession>A0A973W8S4</accession>
<reference evidence="2" key="1">
    <citation type="submission" date="2020-06" db="EMBL/GenBank/DDBJ databases">
        <title>Whole Genome Sequence of Bradyrhizobium sp. Strain 1S1.</title>
        <authorList>
            <person name="Bromfield E.S.P."/>
            <person name="Cloutier S."/>
        </authorList>
    </citation>
    <scope>NUCLEOTIDE SEQUENCE [LARGE SCALE GENOMIC DNA]</scope>
    <source>
        <strain evidence="2">1S1</strain>
    </source>
</reference>
<proteinExistence type="predicted"/>
<sequence length="149" mass="16593">MPTYYCTSAQGRLSAEQKSRIAGEITRIHAEVTGAPSYFAQVIFSEVAAGNWFMGGVPVAHDHIFVYGHIRSGRAAVDKTRMIRLMADSVAQAADVDSKRAVWVYLNELQPRQMIEFGHVLPEPGDEPAWTDALPEADRNFMQSIGKRR</sequence>
<protein>
    <submittedName>
        <fullName evidence="2 3">Tautomerase family protein</fullName>
    </submittedName>
</protein>
<feature type="domain" description="Tautomerase cis-CaaD-like" evidence="1">
    <location>
        <begin position="1"/>
        <end position="128"/>
    </location>
</feature>
<dbReference type="Pfam" id="PF14832">
    <property type="entry name" value="Tautomerase_3"/>
    <property type="match status" value="1"/>
</dbReference>
<dbReference type="AlphaFoldDB" id="A0A973W8S4"/>
<organism evidence="2">
    <name type="scientific">Bradyrhizobium septentrionale</name>
    <dbReference type="NCBI Taxonomy" id="1404411"/>
    <lineage>
        <taxon>Bacteria</taxon>
        <taxon>Pseudomonadati</taxon>
        <taxon>Pseudomonadota</taxon>
        <taxon>Alphaproteobacteria</taxon>
        <taxon>Hyphomicrobiales</taxon>
        <taxon>Nitrobacteraceae</taxon>
        <taxon>Bradyrhizobium</taxon>
    </lineage>
</organism>
<dbReference type="SUPFAM" id="SSF55331">
    <property type="entry name" value="Tautomerase/MIF"/>
    <property type="match status" value="1"/>
</dbReference>
<evidence type="ECO:0000313" key="3">
    <source>
        <dbReference type="EMBL" id="WXC80882.1"/>
    </source>
</evidence>
<keyword evidence="4" id="KW-1185">Reference proteome</keyword>
<dbReference type="Gene3D" id="3.30.429.10">
    <property type="entry name" value="Macrophage Migration Inhibitory Factor"/>
    <property type="match status" value="1"/>
</dbReference>
<dbReference type="EMBL" id="CP147711">
    <property type="protein sequence ID" value="WXC80882.1"/>
    <property type="molecule type" value="Genomic_DNA"/>
</dbReference>
<dbReference type="RefSeq" id="WP_166213818.1">
    <property type="nucleotide sequence ID" value="NZ_CP088285.1"/>
</dbReference>
<dbReference type="EMBL" id="JAAOLE020000001">
    <property type="protein sequence ID" value="NVI49174.1"/>
    <property type="molecule type" value="Genomic_DNA"/>
</dbReference>
<dbReference type="InterPro" id="IPR028116">
    <property type="entry name" value="Cis-CaaD-like"/>
</dbReference>
<dbReference type="Proteomes" id="UP001432046">
    <property type="component" value="Chromosome"/>
</dbReference>
<reference evidence="3" key="3">
    <citation type="submission" date="2024-03" db="EMBL/GenBank/DDBJ databases">
        <authorList>
            <person name="Bromfield E.S.P."/>
            <person name="Cloutier S."/>
        </authorList>
    </citation>
    <scope>NUCLEOTIDE SEQUENCE</scope>
    <source>
        <strain evidence="3">5S5</strain>
    </source>
</reference>
<name>A0A973W8S4_9BRAD</name>
<evidence type="ECO:0000259" key="1">
    <source>
        <dbReference type="Pfam" id="PF14832"/>
    </source>
</evidence>